<evidence type="ECO:0000313" key="7">
    <source>
        <dbReference type="EMBL" id="BCJ68117.1"/>
    </source>
</evidence>
<protein>
    <submittedName>
        <fullName evidence="7">MBL fold metallo-hydrolase</fullName>
    </submittedName>
</protein>
<evidence type="ECO:0000256" key="2">
    <source>
        <dbReference type="ARBA" id="ARBA00022723"/>
    </source>
</evidence>
<dbReference type="InterPro" id="IPR001279">
    <property type="entry name" value="Metallo-B-lactamas"/>
</dbReference>
<feature type="domain" description="Metallo-beta-lactamase" evidence="6">
    <location>
        <begin position="81"/>
        <end position="293"/>
    </location>
</feature>
<dbReference type="KEGG" id="pry:Prubr_51380"/>
<comment type="similarity">
    <text evidence="1">Belongs to the metallo-beta-lactamase superfamily.</text>
</comment>
<evidence type="ECO:0000259" key="6">
    <source>
        <dbReference type="SMART" id="SM00849"/>
    </source>
</evidence>
<dbReference type="CDD" id="cd16277">
    <property type="entry name" value="metallo-hydrolase-like_MBL-fold"/>
    <property type="match status" value="1"/>
</dbReference>
<dbReference type="InterPro" id="IPR036866">
    <property type="entry name" value="RibonucZ/Hydroxyglut_hydro"/>
</dbReference>
<dbReference type="GO" id="GO:0016787">
    <property type="term" value="F:hydrolase activity"/>
    <property type="evidence" value="ECO:0007669"/>
    <property type="project" value="UniProtKB-KW"/>
</dbReference>
<reference evidence="7" key="1">
    <citation type="submission" date="2020-08" db="EMBL/GenBank/DDBJ databases">
        <title>Whole genome shotgun sequence of Polymorphospora rubra NBRC 101157.</title>
        <authorList>
            <person name="Komaki H."/>
            <person name="Tamura T."/>
        </authorList>
    </citation>
    <scope>NUCLEOTIDE SEQUENCE</scope>
    <source>
        <strain evidence="7">NBRC 101157</strain>
    </source>
</reference>
<evidence type="ECO:0000256" key="1">
    <source>
        <dbReference type="ARBA" id="ARBA00007749"/>
    </source>
</evidence>
<dbReference type="Proteomes" id="UP000680866">
    <property type="component" value="Chromosome"/>
</dbReference>
<gene>
    <name evidence="7" type="ORF">Prubr_51380</name>
</gene>
<dbReference type="PANTHER" id="PTHR42978">
    <property type="entry name" value="QUORUM-QUENCHING LACTONASE YTNP-RELATED-RELATED"/>
    <property type="match status" value="1"/>
</dbReference>
<keyword evidence="4" id="KW-0862">Zinc</keyword>
<dbReference type="RefSeq" id="WP_212817412.1">
    <property type="nucleotide sequence ID" value="NZ_AP023359.1"/>
</dbReference>
<sequence>MNSKEPHQHADPGVPRWTDTGGGEGPLWSFHVGDVEVFPIREVDYFPVPTDFFPQLESETWTEGAFYTREPFTRDGRIVLNQEAHLLKAGDRLILVDAGGGNGKPRNGGVFDRADRPFLEQFARAGVSVDDVDTVVFTHLHVDHVGFATSSDGAGGWVPTFPNARYLVVREEFDWWTGPEGAVALRRTGDYIADSILPLRDAGVLDLVEADHVLSPEVHLVPAFGHTPGNVYLVVESAGRRALFAGDMLHHGVQLERPEWSIRYCVVPGDSADQRRRLLERAADSGDLLVPAHFPFPAAGYVHRAERGFTYTFIEV</sequence>
<evidence type="ECO:0000256" key="3">
    <source>
        <dbReference type="ARBA" id="ARBA00022801"/>
    </source>
</evidence>
<dbReference type="SMART" id="SM00849">
    <property type="entry name" value="Lactamase_B"/>
    <property type="match status" value="1"/>
</dbReference>
<dbReference type="SUPFAM" id="SSF56281">
    <property type="entry name" value="Metallo-hydrolase/oxidoreductase"/>
    <property type="match status" value="1"/>
</dbReference>
<dbReference type="PANTHER" id="PTHR42978:SF6">
    <property type="entry name" value="QUORUM-QUENCHING LACTONASE YTNP-RELATED"/>
    <property type="match status" value="1"/>
</dbReference>
<dbReference type="Gene3D" id="3.60.15.10">
    <property type="entry name" value="Ribonuclease Z/Hydroxyacylglutathione hydrolase-like"/>
    <property type="match status" value="1"/>
</dbReference>
<dbReference type="Pfam" id="PF00753">
    <property type="entry name" value="Lactamase_B"/>
    <property type="match status" value="1"/>
</dbReference>
<organism evidence="7 8">
    <name type="scientific">Polymorphospora rubra</name>
    <dbReference type="NCBI Taxonomy" id="338584"/>
    <lineage>
        <taxon>Bacteria</taxon>
        <taxon>Bacillati</taxon>
        <taxon>Actinomycetota</taxon>
        <taxon>Actinomycetes</taxon>
        <taxon>Micromonosporales</taxon>
        <taxon>Micromonosporaceae</taxon>
        <taxon>Polymorphospora</taxon>
    </lineage>
</organism>
<evidence type="ECO:0000313" key="8">
    <source>
        <dbReference type="Proteomes" id="UP000680866"/>
    </source>
</evidence>
<feature type="compositionally biased region" description="Basic and acidic residues" evidence="5">
    <location>
        <begin position="1"/>
        <end position="10"/>
    </location>
</feature>
<keyword evidence="2" id="KW-0479">Metal-binding</keyword>
<dbReference type="AlphaFoldDB" id="A0A810N467"/>
<evidence type="ECO:0000256" key="4">
    <source>
        <dbReference type="ARBA" id="ARBA00022833"/>
    </source>
</evidence>
<feature type="region of interest" description="Disordered" evidence="5">
    <location>
        <begin position="1"/>
        <end position="22"/>
    </location>
</feature>
<dbReference type="EMBL" id="AP023359">
    <property type="protein sequence ID" value="BCJ68117.1"/>
    <property type="molecule type" value="Genomic_DNA"/>
</dbReference>
<dbReference type="InterPro" id="IPR051013">
    <property type="entry name" value="MBL_superfamily_lactonases"/>
</dbReference>
<name>A0A810N467_9ACTN</name>
<evidence type="ECO:0000256" key="5">
    <source>
        <dbReference type="SAM" id="MobiDB-lite"/>
    </source>
</evidence>
<keyword evidence="8" id="KW-1185">Reference proteome</keyword>
<proteinExistence type="inferred from homology"/>
<dbReference type="GO" id="GO:0046872">
    <property type="term" value="F:metal ion binding"/>
    <property type="evidence" value="ECO:0007669"/>
    <property type="project" value="UniProtKB-KW"/>
</dbReference>
<keyword evidence="3" id="KW-0378">Hydrolase</keyword>
<accession>A0A810N467</accession>